<dbReference type="Proteomes" id="UP000238479">
    <property type="component" value="Chromosome 4"/>
</dbReference>
<gene>
    <name evidence="1" type="ORF">RchiOBHm_Chr4g0440241</name>
</gene>
<dbReference type="Gramene" id="PRQ40826">
    <property type="protein sequence ID" value="PRQ40826"/>
    <property type="gene ID" value="RchiOBHm_Chr4g0440241"/>
</dbReference>
<proteinExistence type="predicted"/>
<sequence length="63" mass="6766">MAVGRGDLGSGVEREGVTAGEVELDQTGLVQRLRGLDRPIAGQHCEKVLHHHCCSSEKSLGVW</sequence>
<dbReference type="AlphaFoldDB" id="A0A2P6R322"/>
<keyword evidence="2" id="KW-1185">Reference proteome</keyword>
<reference evidence="1 2" key="1">
    <citation type="journal article" date="2018" name="Nat. Genet.">
        <title>The Rosa genome provides new insights in the design of modern roses.</title>
        <authorList>
            <person name="Bendahmane M."/>
        </authorList>
    </citation>
    <scope>NUCLEOTIDE SEQUENCE [LARGE SCALE GENOMIC DNA]</scope>
    <source>
        <strain evidence="2">cv. Old Blush</strain>
    </source>
</reference>
<name>A0A2P6R322_ROSCH</name>
<accession>A0A2P6R322</accession>
<organism evidence="1 2">
    <name type="scientific">Rosa chinensis</name>
    <name type="common">China rose</name>
    <dbReference type="NCBI Taxonomy" id="74649"/>
    <lineage>
        <taxon>Eukaryota</taxon>
        <taxon>Viridiplantae</taxon>
        <taxon>Streptophyta</taxon>
        <taxon>Embryophyta</taxon>
        <taxon>Tracheophyta</taxon>
        <taxon>Spermatophyta</taxon>
        <taxon>Magnoliopsida</taxon>
        <taxon>eudicotyledons</taxon>
        <taxon>Gunneridae</taxon>
        <taxon>Pentapetalae</taxon>
        <taxon>rosids</taxon>
        <taxon>fabids</taxon>
        <taxon>Rosales</taxon>
        <taxon>Rosaceae</taxon>
        <taxon>Rosoideae</taxon>
        <taxon>Rosoideae incertae sedis</taxon>
        <taxon>Rosa</taxon>
    </lineage>
</organism>
<evidence type="ECO:0000313" key="2">
    <source>
        <dbReference type="Proteomes" id="UP000238479"/>
    </source>
</evidence>
<protein>
    <submittedName>
        <fullName evidence="1">Uncharacterized protein</fullName>
    </submittedName>
</protein>
<comment type="caution">
    <text evidence="1">The sequence shown here is derived from an EMBL/GenBank/DDBJ whole genome shotgun (WGS) entry which is preliminary data.</text>
</comment>
<evidence type="ECO:0000313" key="1">
    <source>
        <dbReference type="EMBL" id="PRQ40826.1"/>
    </source>
</evidence>
<dbReference type="EMBL" id="PDCK01000042">
    <property type="protein sequence ID" value="PRQ40826.1"/>
    <property type="molecule type" value="Genomic_DNA"/>
</dbReference>